<dbReference type="EMBL" id="JAPDOD010000050">
    <property type="protein sequence ID" value="MDA0165664.1"/>
    <property type="molecule type" value="Genomic_DNA"/>
</dbReference>
<comment type="caution">
    <text evidence="1">The sequence shown here is derived from an EMBL/GenBank/DDBJ whole genome shotgun (WGS) entry which is preliminary data.</text>
</comment>
<name>A0A9X3MZK7_9ACTN</name>
<sequence>MPPLDLSLPHSATEHAYRTWSSAQRDCGEHLRMWREAGASSARTEAFLSYRLALAREEQAAGELERVVSRRLAA</sequence>
<gene>
    <name evidence="1" type="ORF">OM076_35685</name>
</gene>
<dbReference type="AlphaFoldDB" id="A0A9X3MZK7"/>
<keyword evidence="2" id="KW-1185">Reference proteome</keyword>
<proteinExistence type="predicted"/>
<organism evidence="1 2">
    <name type="scientific">Solirubrobacter ginsenosidimutans</name>
    <dbReference type="NCBI Taxonomy" id="490573"/>
    <lineage>
        <taxon>Bacteria</taxon>
        <taxon>Bacillati</taxon>
        <taxon>Actinomycetota</taxon>
        <taxon>Thermoleophilia</taxon>
        <taxon>Solirubrobacterales</taxon>
        <taxon>Solirubrobacteraceae</taxon>
        <taxon>Solirubrobacter</taxon>
    </lineage>
</organism>
<reference evidence="1" key="1">
    <citation type="submission" date="2022-10" db="EMBL/GenBank/DDBJ databases">
        <title>The WGS of Solirubrobacter ginsenosidimutans DSM 21036.</title>
        <authorList>
            <person name="Jiang Z."/>
        </authorList>
    </citation>
    <scope>NUCLEOTIDE SEQUENCE</scope>
    <source>
        <strain evidence="1">DSM 21036</strain>
    </source>
</reference>
<evidence type="ECO:0000313" key="2">
    <source>
        <dbReference type="Proteomes" id="UP001149140"/>
    </source>
</evidence>
<accession>A0A9X3MZK7</accession>
<protein>
    <submittedName>
        <fullName evidence="1">Uncharacterized protein</fullName>
    </submittedName>
</protein>
<dbReference type="Proteomes" id="UP001149140">
    <property type="component" value="Unassembled WGS sequence"/>
</dbReference>
<evidence type="ECO:0000313" key="1">
    <source>
        <dbReference type="EMBL" id="MDA0165664.1"/>
    </source>
</evidence>
<dbReference type="RefSeq" id="WP_270044925.1">
    <property type="nucleotide sequence ID" value="NZ_JAPDOD010000050.1"/>
</dbReference>